<dbReference type="InterPro" id="IPR045111">
    <property type="entry name" value="Vps41/Vps8"/>
</dbReference>
<dbReference type="Pfam" id="PF12816">
    <property type="entry name" value="TPR_Vps8"/>
    <property type="match status" value="1"/>
</dbReference>
<evidence type="ECO:0008006" key="6">
    <source>
        <dbReference type="Google" id="ProtNLM"/>
    </source>
</evidence>
<dbReference type="InterPro" id="IPR025941">
    <property type="entry name" value="Vps8_central_dom"/>
</dbReference>
<evidence type="ECO:0000256" key="1">
    <source>
        <dbReference type="SAM" id="MobiDB-lite"/>
    </source>
</evidence>
<dbReference type="GO" id="GO:0006623">
    <property type="term" value="P:protein targeting to vacuole"/>
    <property type="evidence" value="ECO:0007669"/>
    <property type="project" value="InterPro"/>
</dbReference>
<dbReference type="GO" id="GO:0005770">
    <property type="term" value="C:late endosome"/>
    <property type="evidence" value="ECO:0007669"/>
    <property type="project" value="TreeGrafter"/>
</dbReference>
<dbReference type="GO" id="GO:0034058">
    <property type="term" value="P:endosomal vesicle fusion"/>
    <property type="evidence" value="ECO:0007669"/>
    <property type="project" value="TreeGrafter"/>
</dbReference>
<feature type="compositionally biased region" description="Polar residues" evidence="1">
    <location>
        <begin position="209"/>
        <end position="225"/>
    </location>
</feature>
<proteinExistence type="predicted"/>
<dbReference type="Proteomes" id="UP000094020">
    <property type="component" value="Chromosome 10"/>
</dbReference>
<dbReference type="GeneID" id="30173621"/>
<dbReference type="EMBL" id="CP144528">
    <property type="protein sequence ID" value="WWC73237.1"/>
    <property type="molecule type" value="Genomic_DNA"/>
</dbReference>
<feature type="compositionally biased region" description="Polar residues" evidence="1">
    <location>
        <begin position="8"/>
        <end position="29"/>
    </location>
</feature>
<evidence type="ECO:0000259" key="3">
    <source>
        <dbReference type="Pfam" id="PF25066"/>
    </source>
</evidence>
<sequence>MPTKSPRRQQSTLSSASSNNRTVRAQSKCSPHLDSYQAANGADHQSDRPVLPAEEYNPFAEWQHAEDPLQNNGGLEPEAGPSDYWKRGTPSLRSTIETAPINWRKLSDKPFDPDTVDDGPRDVFWTSHAAPLASQSLEDHPTNTNESDEYEYEKRLKEVMEHESSSTGSRMKGTSAHANGNGYDQTFAEIIGVNGNGDLMGEEEFGRMNSPQTDGVSERTLSITSKDPRYRISQPSNASPSAGKRASFIQIMTTTISSNQSTPFFVFHPLRRLSIHLFQKQSNLNAAQVTDQFTGKPTVMDIRGMIAVGTDRGFVAIYGFGQDLKQILGNEGSSRPARTSIALTLQQVLSGRREGHLQDSRIIHIGFVGARHTSIVSGDEYGRAFWWSLGKVIGVESNDVVRMLGSYPESGAEAPNHPSKRSTSLFAALPLPLDEETHTSDSFNLSALLTPTKLVIVGMKPKPRTWYRKMRENIGGGTGGLAGTAAWNRSDTKDPVLAYSWGVSVHVIYVKGDKEPEFVEGKTLHLQEPIRALQWYNANASVNKAPEAIAGSTKTTLQVGTLLHWNDRILSHVHQGDFLSAIQTALAYYENRAEGNTINLPDDLEERKVVVSTRLRELLLASLRWAFSPDRLRDDSHYGQGVDLTGLFEGLATASIEACLSMQDTTFLFDEAYDHFAQAGIQGIFLRLLEPYILSGRIRNIPPTIFQALISTHEGKGELDEAEAVIWNVDPTSLDINQAITLCEGHGLWDAMIHVYTRAMQDYVAPLVKLINVVRDIQQHRLNRPYLAGALDDQDLEGWAPNAYKLYAYVESVLSGSSYPSGEPLPDYEANAARNEVYSFIFAGRTISWPTSSDFVLTSDSVEPPYPYLNLLLRFDTEAFLHSMDIAFEDSYLNDTSGAINRQSIVNLMLDVMDPEYFHPGDITFLHIFVARNLPKYPQFLFIPPSTLHRILVSLASDPDQSTREDRQLAAEYLLSAYTPHDSDVMLELFDQAGFYRILRTAYRREHKWAKLISTLLKDPESDDQVFVGLDDIIKTASASSEVYTAVSDALPQLLSLGVRQTALLLDRDLPLCHGQAVEDLAPAPLKQMAYLRCLLEPDSEENGMRQPSAQVDLPLRHLYVRLLCQNEPDHVVNFLDARGPAFFDLQQLVNECEACRNFEGQLWCLDRQGKTKETFNTVGDILRATGTELNEAILADQVGTLHISLSTIQAVSKMATRLCQEHSQSSITGEVEDLWLGVLHEIIELVHTTSAIQLPGPADAINISMAALRGIVQETLASLVSSSSPSLSFPRLFKRLVNASTSTSPRSKKGRTYAEFRTILTGMLDSYRAEGEMLSMTTRLVEADLFEVLAELKKRRENGWSADLNNCAICGEPVIGSDVVVQARGTTLHSGCGRGASRDACNGRTVI</sequence>
<feature type="region of interest" description="Disordered" evidence="1">
    <location>
        <begin position="1"/>
        <end position="53"/>
    </location>
</feature>
<evidence type="ECO:0000259" key="2">
    <source>
        <dbReference type="Pfam" id="PF12816"/>
    </source>
</evidence>
<dbReference type="PANTHER" id="PTHR12616:SF8">
    <property type="entry name" value="VACUOLAR PROTEIN SORTING-ASSOCIATED PROTEIN 8 HOMOLOG"/>
    <property type="match status" value="1"/>
</dbReference>
<dbReference type="PANTHER" id="PTHR12616">
    <property type="entry name" value="VACUOLAR PROTEIN SORTING VPS41"/>
    <property type="match status" value="1"/>
</dbReference>
<feature type="region of interest" description="Disordered" evidence="1">
    <location>
        <begin position="207"/>
        <end position="244"/>
    </location>
</feature>
<dbReference type="InterPro" id="IPR059070">
    <property type="entry name" value="TPR_VPS8_2"/>
</dbReference>
<dbReference type="Pfam" id="PF23410">
    <property type="entry name" value="Beta-prop_VPS8"/>
    <property type="match status" value="1"/>
</dbReference>
<feature type="domain" description="VPS8-like TPR-like repeats" evidence="3">
    <location>
        <begin position="1206"/>
        <end position="1357"/>
    </location>
</feature>
<protein>
    <recommendedName>
        <fullName evidence="6">Vacuolar protein sorting-associated protein 8 central domain-containing protein</fullName>
    </recommendedName>
</protein>
<reference evidence="4" key="2">
    <citation type="submission" date="2024-02" db="EMBL/GenBank/DDBJ databases">
        <title>Comparative genomics of Cryptococcus and Kwoniella reveals pathogenesis evolution and contrasting modes of karyotype evolution via chromosome fusion or intercentromeric recombination.</title>
        <authorList>
            <person name="Coelho M.A."/>
            <person name="David-Palma M."/>
            <person name="Shea T."/>
            <person name="Bowers K."/>
            <person name="McGinley-Smith S."/>
            <person name="Mohammad A.W."/>
            <person name="Gnirke A."/>
            <person name="Yurkov A.M."/>
            <person name="Nowrousian M."/>
            <person name="Sun S."/>
            <person name="Cuomo C.A."/>
            <person name="Heitman J."/>
        </authorList>
    </citation>
    <scope>NUCLEOTIDE SEQUENCE</scope>
    <source>
        <strain evidence="4">CBS 10737</strain>
    </source>
</reference>
<gene>
    <name evidence="4" type="ORF">I206_107203</name>
</gene>
<dbReference type="KEGG" id="kpin:30173621"/>
<dbReference type="GO" id="GO:0030897">
    <property type="term" value="C:HOPS complex"/>
    <property type="evidence" value="ECO:0007669"/>
    <property type="project" value="TreeGrafter"/>
</dbReference>
<feature type="region of interest" description="Disordered" evidence="1">
    <location>
        <begin position="67"/>
        <end position="90"/>
    </location>
</feature>
<dbReference type="Pfam" id="PF25066">
    <property type="entry name" value="TPR_VPS8_2"/>
    <property type="match status" value="1"/>
</dbReference>
<feature type="domain" description="Vacuolar protein sorting-associated protein 8 central" evidence="2">
    <location>
        <begin position="684"/>
        <end position="888"/>
    </location>
</feature>
<organism evidence="4 5">
    <name type="scientific">Kwoniella pini CBS 10737</name>
    <dbReference type="NCBI Taxonomy" id="1296096"/>
    <lineage>
        <taxon>Eukaryota</taxon>
        <taxon>Fungi</taxon>
        <taxon>Dikarya</taxon>
        <taxon>Basidiomycota</taxon>
        <taxon>Agaricomycotina</taxon>
        <taxon>Tremellomycetes</taxon>
        <taxon>Tremellales</taxon>
        <taxon>Cryptococcaceae</taxon>
        <taxon>Kwoniella</taxon>
    </lineage>
</organism>
<evidence type="ECO:0000313" key="4">
    <source>
        <dbReference type="EMBL" id="WWC73237.1"/>
    </source>
</evidence>
<accession>A0AAJ8MTW2</accession>
<dbReference type="RefSeq" id="XP_070059574.1">
    <property type="nucleotide sequence ID" value="XM_070203473.1"/>
</dbReference>
<name>A0AAJ8MTW2_9TREE</name>
<evidence type="ECO:0000313" key="5">
    <source>
        <dbReference type="Proteomes" id="UP000094020"/>
    </source>
</evidence>
<keyword evidence="5" id="KW-1185">Reference proteome</keyword>
<reference evidence="4" key="1">
    <citation type="submission" date="2013-07" db="EMBL/GenBank/DDBJ databases">
        <authorList>
            <consortium name="The Broad Institute Genome Sequencing Platform"/>
            <person name="Cuomo C."/>
            <person name="Litvintseva A."/>
            <person name="Chen Y."/>
            <person name="Heitman J."/>
            <person name="Sun S."/>
            <person name="Springer D."/>
            <person name="Dromer F."/>
            <person name="Young S.K."/>
            <person name="Zeng Q."/>
            <person name="Gargeya S."/>
            <person name="Fitzgerald M."/>
            <person name="Abouelleil A."/>
            <person name="Alvarado L."/>
            <person name="Berlin A.M."/>
            <person name="Chapman S.B."/>
            <person name="Dewar J."/>
            <person name="Goldberg J."/>
            <person name="Griggs A."/>
            <person name="Gujja S."/>
            <person name="Hansen M."/>
            <person name="Howarth C."/>
            <person name="Imamovic A."/>
            <person name="Larimer J."/>
            <person name="McCowan C."/>
            <person name="Murphy C."/>
            <person name="Pearson M."/>
            <person name="Priest M."/>
            <person name="Roberts A."/>
            <person name="Saif S."/>
            <person name="Shea T."/>
            <person name="Sykes S."/>
            <person name="Wortman J."/>
            <person name="Nusbaum C."/>
            <person name="Birren B."/>
        </authorList>
    </citation>
    <scope>NUCLEOTIDE SEQUENCE</scope>
    <source>
        <strain evidence="4">CBS 10737</strain>
    </source>
</reference>